<accession>A0A6A6NQF7</accession>
<feature type="transmembrane region" description="Helical" evidence="1">
    <location>
        <begin position="80"/>
        <end position="105"/>
    </location>
</feature>
<evidence type="ECO:0000256" key="1">
    <source>
        <dbReference type="SAM" id="Phobius"/>
    </source>
</evidence>
<evidence type="ECO:0000313" key="3">
    <source>
        <dbReference type="Proteomes" id="UP000799766"/>
    </source>
</evidence>
<keyword evidence="1" id="KW-0812">Transmembrane</keyword>
<sequence>MSLKYLFASIHLCNISLSLAKTQTIFYRQAFVEKNMVTFFIGSTISVALCLLEIISIGTSTSPTSAYISMHLPERQKFRMVAILALGGLVCIVSIIGLHALVVVLEPTDSSLPALKPIVRKHAPCVLVKFRRTHYHSYINNSSDMHGQPGNDQDGCFGTGKDGDGNSFVLHSHKKGDVTELTDDAAGLEGRSV</sequence>
<reference evidence="2" key="1">
    <citation type="journal article" date="2020" name="Stud. Mycol.">
        <title>101 Dothideomycetes genomes: a test case for predicting lifestyles and emergence of pathogens.</title>
        <authorList>
            <person name="Haridas S."/>
            <person name="Albert R."/>
            <person name="Binder M."/>
            <person name="Bloem J."/>
            <person name="Labutti K."/>
            <person name="Salamov A."/>
            <person name="Andreopoulos B."/>
            <person name="Baker S."/>
            <person name="Barry K."/>
            <person name="Bills G."/>
            <person name="Bluhm B."/>
            <person name="Cannon C."/>
            <person name="Castanera R."/>
            <person name="Culley D."/>
            <person name="Daum C."/>
            <person name="Ezra D."/>
            <person name="Gonzalez J."/>
            <person name="Henrissat B."/>
            <person name="Kuo A."/>
            <person name="Liang C."/>
            <person name="Lipzen A."/>
            <person name="Lutzoni F."/>
            <person name="Magnuson J."/>
            <person name="Mondo S."/>
            <person name="Nolan M."/>
            <person name="Ohm R."/>
            <person name="Pangilinan J."/>
            <person name="Park H.-J."/>
            <person name="Ramirez L."/>
            <person name="Alfaro M."/>
            <person name="Sun H."/>
            <person name="Tritt A."/>
            <person name="Yoshinaga Y."/>
            <person name="Zwiers L.-H."/>
            <person name="Turgeon B."/>
            <person name="Goodwin S."/>
            <person name="Spatafora J."/>
            <person name="Crous P."/>
            <person name="Grigoriev I."/>
        </authorList>
    </citation>
    <scope>NUCLEOTIDE SEQUENCE</scope>
    <source>
        <strain evidence="2">ATCC 16933</strain>
    </source>
</reference>
<proteinExistence type="predicted"/>
<dbReference type="Proteomes" id="UP000799766">
    <property type="component" value="Unassembled WGS sequence"/>
</dbReference>
<evidence type="ECO:0000313" key="2">
    <source>
        <dbReference type="EMBL" id="KAF2453664.1"/>
    </source>
</evidence>
<keyword evidence="1" id="KW-0472">Membrane</keyword>
<gene>
    <name evidence="2" type="ORF">BDY21DRAFT_366933</name>
</gene>
<name>A0A6A6NQF7_9PEZI</name>
<feature type="transmembrane region" description="Helical" evidence="1">
    <location>
        <begin position="36"/>
        <end position="59"/>
    </location>
</feature>
<organism evidence="2 3">
    <name type="scientific">Lineolata rhizophorae</name>
    <dbReference type="NCBI Taxonomy" id="578093"/>
    <lineage>
        <taxon>Eukaryota</taxon>
        <taxon>Fungi</taxon>
        <taxon>Dikarya</taxon>
        <taxon>Ascomycota</taxon>
        <taxon>Pezizomycotina</taxon>
        <taxon>Dothideomycetes</taxon>
        <taxon>Dothideomycetes incertae sedis</taxon>
        <taxon>Lineolatales</taxon>
        <taxon>Lineolataceae</taxon>
        <taxon>Lineolata</taxon>
    </lineage>
</organism>
<keyword evidence="3" id="KW-1185">Reference proteome</keyword>
<keyword evidence="1" id="KW-1133">Transmembrane helix</keyword>
<dbReference type="EMBL" id="MU001696">
    <property type="protein sequence ID" value="KAF2453664.1"/>
    <property type="molecule type" value="Genomic_DNA"/>
</dbReference>
<dbReference type="AlphaFoldDB" id="A0A6A6NQF7"/>
<protein>
    <submittedName>
        <fullName evidence="2">Uncharacterized protein</fullName>
    </submittedName>
</protein>